<evidence type="ECO:0000256" key="6">
    <source>
        <dbReference type="ARBA" id="ARBA00023033"/>
    </source>
</evidence>
<evidence type="ECO:0000256" key="7">
    <source>
        <dbReference type="PIRSR" id="PIRSR602401-1"/>
    </source>
</evidence>
<feature type="binding site" description="axial binding residue" evidence="7">
    <location>
        <position position="800"/>
    </location>
    <ligand>
        <name>heme</name>
        <dbReference type="ChEBI" id="CHEBI:30413"/>
    </ligand>
    <ligandPart>
        <name>Fe</name>
        <dbReference type="ChEBI" id="CHEBI:18248"/>
    </ligandPart>
</feature>
<dbReference type="PANTHER" id="PTHR24300:SF403">
    <property type="entry name" value="CYTOCHROME P450 306A1"/>
    <property type="match status" value="1"/>
</dbReference>
<dbReference type="Gene3D" id="1.10.630.10">
    <property type="entry name" value="Cytochrome P450"/>
    <property type="match status" value="1"/>
</dbReference>
<dbReference type="PRINTS" id="PR00385">
    <property type="entry name" value="P450"/>
</dbReference>
<dbReference type="GO" id="GO:0016712">
    <property type="term" value="F:oxidoreductase activity, acting on paired donors, with incorporation or reduction of molecular oxygen, reduced flavin or flavoprotein as one donor, and incorporation of one atom of oxygen"/>
    <property type="evidence" value="ECO:0007669"/>
    <property type="project" value="TreeGrafter"/>
</dbReference>
<evidence type="ECO:0000256" key="2">
    <source>
        <dbReference type="ARBA" id="ARBA00010617"/>
    </source>
</evidence>
<accession>A0A1I8FU67</accession>
<feature type="region of interest" description="Disordered" evidence="8">
    <location>
        <begin position="898"/>
        <end position="926"/>
    </location>
</feature>
<comment type="cofactor">
    <cofactor evidence="1 7">
        <name>heme</name>
        <dbReference type="ChEBI" id="CHEBI:30413"/>
    </cofactor>
</comment>
<proteinExistence type="inferred from homology"/>
<dbReference type="InterPro" id="IPR017972">
    <property type="entry name" value="Cyt_P450_CS"/>
</dbReference>
<organism evidence="9 10">
    <name type="scientific">Macrostomum lignano</name>
    <dbReference type="NCBI Taxonomy" id="282301"/>
    <lineage>
        <taxon>Eukaryota</taxon>
        <taxon>Metazoa</taxon>
        <taxon>Spiralia</taxon>
        <taxon>Lophotrochozoa</taxon>
        <taxon>Platyhelminthes</taxon>
        <taxon>Rhabditophora</taxon>
        <taxon>Macrostomorpha</taxon>
        <taxon>Macrostomida</taxon>
        <taxon>Macrostomidae</taxon>
        <taxon>Macrostomum</taxon>
    </lineage>
</organism>
<reference evidence="10" key="1">
    <citation type="submission" date="2016-11" db="UniProtKB">
        <authorList>
            <consortium name="WormBaseParasite"/>
        </authorList>
    </citation>
    <scope>IDENTIFICATION</scope>
</reference>
<dbReference type="PROSITE" id="PS00086">
    <property type="entry name" value="CYTOCHROME_P450"/>
    <property type="match status" value="1"/>
</dbReference>
<dbReference type="GO" id="GO:0006805">
    <property type="term" value="P:xenobiotic metabolic process"/>
    <property type="evidence" value="ECO:0007669"/>
    <property type="project" value="TreeGrafter"/>
</dbReference>
<keyword evidence="4" id="KW-0560">Oxidoreductase</keyword>
<evidence type="ECO:0000256" key="8">
    <source>
        <dbReference type="SAM" id="MobiDB-lite"/>
    </source>
</evidence>
<dbReference type="Proteomes" id="UP000095280">
    <property type="component" value="Unplaced"/>
</dbReference>
<evidence type="ECO:0000256" key="4">
    <source>
        <dbReference type="ARBA" id="ARBA00023002"/>
    </source>
</evidence>
<keyword evidence="6" id="KW-0503">Monooxygenase</keyword>
<dbReference type="GO" id="GO:0005737">
    <property type="term" value="C:cytoplasm"/>
    <property type="evidence" value="ECO:0007669"/>
    <property type="project" value="TreeGrafter"/>
</dbReference>
<comment type="similarity">
    <text evidence="2">Belongs to the cytochrome P450 family.</text>
</comment>
<evidence type="ECO:0000256" key="1">
    <source>
        <dbReference type="ARBA" id="ARBA00001971"/>
    </source>
</evidence>
<evidence type="ECO:0000256" key="5">
    <source>
        <dbReference type="ARBA" id="ARBA00023004"/>
    </source>
</evidence>
<dbReference type="SUPFAM" id="SSF48264">
    <property type="entry name" value="Cytochrome P450"/>
    <property type="match status" value="1"/>
</dbReference>
<evidence type="ECO:0000256" key="3">
    <source>
        <dbReference type="ARBA" id="ARBA00022723"/>
    </source>
</evidence>
<evidence type="ECO:0000313" key="9">
    <source>
        <dbReference type="Proteomes" id="UP000095280"/>
    </source>
</evidence>
<keyword evidence="7" id="KW-0349">Heme</keyword>
<dbReference type="FunFam" id="1.10.630.10:FF:000036">
    <property type="entry name" value="CYtochrome P450 family"/>
    <property type="match status" value="1"/>
</dbReference>
<dbReference type="GO" id="GO:0008395">
    <property type="term" value="F:steroid hydroxylase activity"/>
    <property type="evidence" value="ECO:0007669"/>
    <property type="project" value="TreeGrafter"/>
</dbReference>
<sequence>VRSGGIGDPHRAGIPDEGAKVTDVVRGSQLVNPLGVAEVFMPRLVEVRHSRAGLPVIGAAVPVALVLLMEPPVDMLLGALLNGANFGLENRGVLTEVQTFLEEDLTLVKDGDTRSSAADKQQRAVAYADDIALVCRDELAAQRALDRLCLEASRVGLIFNHQHRARAEPAERRNDLNLPDFLYLGALILNPEDIIMDRKAQAWRAAVKISPVFSSAAPDALKIKLLRATVEPILLYGLEAVPTISNRDLDRRTGPPPLSVILRRRRQTLAGHVLRRHGRGEANPLAMALLHPTRERLRRGQGRAATLIQTLTDDLSDLDLTPSDTALCPTELFRERVHILVLNNIEKSPSEKIPSVVATFESAVIVGLLAALLSRHLIRRLKRRGPIGLPILGSLPYMMYRAVTDRQFRWYLFVDEMRKAYGEVISLVIGTQEFVVISGYNKIKAAFVDRADMFSQRPNHPFYQIVAEGRGLLFSEGPLWQDQRRFALRVLRDFGLGRSLSEQQIQTEAQELARHLSDYNGQETDVKSHITKAVVNVIAGLVFAERSGYEDPKLEEFLEHTKALTQAGLDTVLMVFFPQLPISLTSLSPSSNRILQSERWVMDYCWDKIQDISRNYDKSSEPICFVEAYLREQRMRQASGEGDVGSFDNRQLIRTVSDLYVAGSDTTATTLRWALLYCCFHPELQEACHIEISTVIGDREVSMKDKRSLHKVQAFLDETQRMANLVPMSVEHRAAKEVDFDGLPVSPDSIVLPNLYSVHMDPELFPEPHEFNINRFLDLETGTYKPSEYLIPFSVGKRSCLGETLARMELFLFFVPLLQKFRFEPNEDCKLKREDILLGHDGIPHKPLASMEQVKRLVDVGQRESVRHKLVDLHLSGRVALSQAGHVVKRAPAAKGAALPHAAGDELERPGGDFLPGGGHPDDDGDTPALVAGLQRSAHCVDVADALECVVEAAIDIEIKRSRNSYLNRPGRVVQRVDALGGAKLPGDIELGRVRIHSDDAGSAALLAAHDDGEADSAEAPDGAIAAWLNISGRLRSRRQTRSSGASGRSLATLMAATTVYSLKVLVPMKWNTSLPLQVNRVVPSGMTPWPFQVWWARIANATLSELLNAV</sequence>
<dbReference type="InterPro" id="IPR002401">
    <property type="entry name" value="Cyt_P450_E_grp-I"/>
</dbReference>
<dbReference type="InterPro" id="IPR036396">
    <property type="entry name" value="Cyt_P450_sf"/>
</dbReference>
<evidence type="ECO:0000313" key="10">
    <source>
        <dbReference type="WBParaSite" id="maker-uti_cns_0000051-snap-gene-0.8-mRNA-1"/>
    </source>
</evidence>
<dbReference type="InterPro" id="IPR050182">
    <property type="entry name" value="Cytochrome_P450_fam2"/>
</dbReference>
<keyword evidence="5 7" id="KW-0408">Iron</keyword>
<name>A0A1I8FU67_9PLAT</name>
<dbReference type="GO" id="GO:0020037">
    <property type="term" value="F:heme binding"/>
    <property type="evidence" value="ECO:0007669"/>
    <property type="project" value="InterPro"/>
</dbReference>
<dbReference type="Pfam" id="PF00067">
    <property type="entry name" value="p450"/>
    <property type="match status" value="1"/>
</dbReference>
<keyword evidence="9" id="KW-1185">Reference proteome</keyword>
<dbReference type="PRINTS" id="PR00463">
    <property type="entry name" value="EP450I"/>
</dbReference>
<dbReference type="GO" id="GO:0005506">
    <property type="term" value="F:iron ion binding"/>
    <property type="evidence" value="ECO:0007669"/>
    <property type="project" value="InterPro"/>
</dbReference>
<dbReference type="GO" id="GO:0006082">
    <property type="term" value="P:organic acid metabolic process"/>
    <property type="evidence" value="ECO:0007669"/>
    <property type="project" value="TreeGrafter"/>
</dbReference>
<dbReference type="AlphaFoldDB" id="A0A1I8FU67"/>
<protein>
    <submittedName>
        <fullName evidence="10">Cytochrome P450</fullName>
    </submittedName>
</protein>
<dbReference type="PANTHER" id="PTHR24300">
    <property type="entry name" value="CYTOCHROME P450 508A4-RELATED"/>
    <property type="match status" value="1"/>
</dbReference>
<dbReference type="WBParaSite" id="maker-uti_cns_0000051-snap-gene-0.8-mRNA-1">
    <property type="protein sequence ID" value="maker-uti_cns_0000051-snap-gene-0.8-mRNA-1"/>
    <property type="gene ID" value="maker-uti_cns_0000051-snap-gene-0.8"/>
</dbReference>
<dbReference type="InterPro" id="IPR001128">
    <property type="entry name" value="Cyt_P450"/>
</dbReference>
<keyword evidence="3 7" id="KW-0479">Metal-binding</keyword>